<gene>
    <name evidence="1" type="ORF">LWC34_26435</name>
</gene>
<proteinExistence type="predicted"/>
<dbReference type="Proteomes" id="UP001521150">
    <property type="component" value="Unassembled WGS sequence"/>
</dbReference>
<sequence length="83" mass="9110">MSSTLSTVIQRTAVSTNTVVYFAERSLIQLEKPSPSIMGSKVLIERILLHRSSREDAGIRALYDEAYSGADYAGGVSAFIEKR</sequence>
<organism evidence="1 2">
    <name type="scientific">Kibdelosporangium philippinense</name>
    <dbReference type="NCBI Taxonomy" id="211113"/>
    <lineage>
        <taxon>Bacteria</taxon>
        <taxon>Bacillati</taxon>
        <taxon>Actinomycetota</taxon>
        <taxon>Actinomycetes</taxon>
        <taxon>Pseudonocardiales</taxon>
        <taxon>Pseudonocardiaceae</taxon>
        <taxon>Kibdelosporangium</taxon>
    </lineage>
</organism>
<protein>
    <submittedName>
        <fullName evidence="1">Uncharacterized protein</fullName>
    </submittedName>
</protein>
<comment type="caution">
    <text evidence="1">The sequence shown here is derived from an EMBL/GenBank/DDBJ whole genome shotgun (WGS) entry which is preliminary data.</text>
</comment>
<evidence type="ECO:0000313" key="1">
    <source>
        <dbReference type="EMBL" id="MCE7006345.1"/>
    </source>
</evidence>
<evidence type="ECO:0000313" key="2">
    <source>
        <dbReference type="Proteomes" id="UP001521150"/>
    </source>
</evidence>
<reference evidence="1 2" key="1">
    <citation type="submission" date="2021-12" db="EMBL/GenBank/DDBJ databases">
        <title>Genome sequence of Kibdelosporangium philippinense ATCC 49844.</title>
        <authorList>
            <person name="Fedorov E.A."/>
            <person name="Omeragic M."/>
            <person name="Shalygina K.F."/>
            <person name="Maclea K.S."/>
        </authorList>
    </citation>
    <scope>NUCLEOTIDE SEQUENCE [LARGE SCALE GENOMIC DNA]</scope>
    <source>
        <strain evidence="1 2">ATCC 49844</strain>
    </source>
</reference>
<dbReference type="RefSeq" id="WP_233727835.1">
    <property type="nucleotide sequence ID" value="NZ_JAJVCN010000002.1"/>
</dbReference>
<dbReference type="InterPro" id="IPR014748">
    <property type="entry name" value="Enoyl-CoA_hydra_C"/>
</dbReference>
<dbReference type="EMBL" id="JAJVCN010000002">
    <property type="protein sequence ID" value="MCE7006345.1"/>
    <property type="molecule type" value="Genomic_DNA"/>
</dbReference>
<name>A0ABS8ZEU8_9PSEU</name>
<keyword evidence="2" id="KW-1185">Reference proteome</keyword>
<accession>A0ABS8ZEU8</accession>
<dbReference type="Gene3D" id="1.10.12.10">
    <property type="entry name" value="Lyase 2-enoyl-coa Hydratase, Chain A, domain 2"/>
    <property type="match status" value="1"/>
</dbReference>